<name>A0AAX3X5H9_9LACO</name>
<feature type="domain" description="Competence protein CoiA nuclease-like" evidence="1">
    <location>
        <begin position="75"/>
        <end position="195"/>
    </location>
</feature>
<gene>
    <name evidence="3" type="ORF">QFE45_02070</name>
</gene>
<dbReference type="InterPro" id="IPR021176">
    <property type="entry name" value="Competence-induced_CoiA"/>
</dbReference>
<protein>
    <submittedName>
        <fullName evidence="3">Competence protein CoiA family protein</fullName>
    </submittedName>
</protein>
<evidence type="ECO:0000259" key="2">
    <source>
        <dbReference type="Pfam" id="PF25164"/>
    </source>
</evidence>
<feature type="domain" description="Competence protein CoiA-like N-terminal" evidence="2">
    <location>
        <begin position="29"/>
        <end position="70"/>
    </location>
</feature>
<dbReference type="Pfam" id="PF25164">
    <property type="entry name" value="CoiA_N"/>
    <property type="match status" value="1"/>
</dbReference>
<evidence type="ECO:0000259" key="1">
    <source>
        <dbReference type="Pfam" id="PF06054"/>
    </source>
</evidence>
<proteinExistence type="predicted"/>
<evidence type="ECO:0000313" key="4">
    <source>
        <dbReference type="Proteomes" id="UP001231316"/>
    </source>
</evidence>
<dbReference type="Proteomes" id="UP001231316">
    <property type="component" value="Chromosome"/>
</dbReference>
<dbReference type="RefSeq" id="WP_257795972.1">
    <property type="nucleotide sequence ID" value="NZ_CP102519.1"/>
</dbReference>
<accession>A0AAX3X5H9</accession>
<dbReference type="AlphaFoldDB" id="A0AAX3X5H9"/>
<sequence length="316" mass="38302">MQKNFTLSVLNIIQPDFLIYAKDEKNNIVEANMAKKGRKYYCSGCHGQVILRCGKLRVSHFAHKKHACDIFSEGETSEHLRGKKLLMTWLRKEGKNPQIEAYLTSLHQRPDILCNNKAFEFQCSPISVERMSERSKGYISEGYDFFWFLGKRHLIKKRLTQQIAQFIRWHKNLGFYLIYINVEQRNMEVYYHIQQADFLPVRFYRKKVNNWKELQDFFKQNRIKNYNLLSISERKRQKNCFYRNCLQSTNKFKKLQVICYTHGYILQEIYEEISSERYTYPIYKEYIFTKKMYEKLNLKDIELYYQLPFINFSNID</sequence>
<dbReference type="EMBL" id="CP123971">
    <property type="protein sequence ID" value="WII28928.1"/>
    <property type="molecule type" value="Genomic_DNA"/>
</dbReference>
<reference evidence="3" key="1">
    <citation type="submission" date="2023-04" db="EMBL/GenBank/DDBJ databases">
        <title>Four porcine-derived lactic acid bacteria strains analyses and their evaluation as potential probiotics based on genomics.</title>
        <authorList>
            <person name="Niu D."/>
        </authorList>
    </citation>
    <scope>NUCLEOTIDE SEQUENCE</scope>
    <source>
        <strain evidence="3">ZSA5</strain>
    </source>
</reference>
<evidence type="ECO:0000313" key="3">
    <source>
        <dbReference type="EMBL" id="WII28928.1"/>
    </source>
</evidence>
<dbReference type="InterPro" id="IPR057253">
    <property type="entry name" value="CoiA-like_N"/>
</dbReference>
<dbReference type="PIRSF" id="PIRSF007487">
    <property type="entry name" value="Competence-induced_CoiA_bac"/>
    <property type="match status" value="1"/>
</dbReference>
<organism evidence="3 4">
    <name type="scientific">Ligilactobacillus salivarius</name>
    <dbReference type="NCBI Taxonomy" id="1624"/>
    <lineage>
        <taxon>Bacteria</taxon>
        <taxon>Bacillati</taxon>
        <taxon>Bacillota</taxon>
        <taxon>Bacilli</taxon>
        <taxon>Lactobacillales</taxon>
        <taxon>Lactobacillaceae</taxon>
        <taxon>Ligilactobacillus</taxon>
    </lineage>
</organism>
<dbReference type="Pfam" id="PF06054">
    <property type="entry name" value="CoiA_nuc"/>
    <property type="match status" value="1"/>
</dbReference>
<dbReference type="InterPro" id="IPR010330">
    <property type="entry name" value="CoiA_nuc"/>
</dbReference>